<protein>
    <submittedName>
        <fullName evidence="11">FtsX-like permease family protein</fullName>
    </submittedName>
</protein>
<evidence type="ECO:0000256" key="7">
    <source>
        <dbReference type="SAM" id="MobiDB-lite"/>
    </source>
</evidence>
<keyword evidence="5 8" id="KW-0472">Membrane</keyword>
<dbReference type="PANTHER" id="PTHR30572:SF4">
    <property type="entry name" value="ABC TRANSPORTER PERMEASE YTRF"/>
    <property type="match status" value="1"/>
</dbReference>
<dbReference type="RefSeq" id="WP_251945429.1">
    <property type="nucleotide sequence ID" value="NZ_JAMRYM010000034.1"/>
</dbReference>
<dbReference type="PANTHER" id="PTHR30572">
    <property type="entry name" value="MEMBRANE COMPONENT OF TRANSPORTER-RELATED"/>
    <property type="match status" value="1"/>
</dbReference>
<feature type="compositionally biased region" description="Polar residues" evidence="7">
    <location>
        <begin position="84"/>
        <end position="97"/>
    </location>
</feature>
<evidence type="ECO:0000259" key="9">
    <source>
        <dbReference type="Pfam" id="PF02687"/>
    </source>
</evidence>
<evidence type="ECO:0000256" key="6">
    <source>
        <dbReference type="ARBA" id="ARBA00038076"/>
    </source>
</evidence>
<evidence type="ECO:0000313" key="11">
    <source>
        <dbReference type="EMBL" id="MCM6762664.1"/>
    </source>
</evidence>
<keyword evidence="12" id="KW-1185">Reference proteome</keyword>
<evidence type="ECO:0000256" key="8">
    <source>
        <dbReference type="SAM" id="Phobius"/>
    </source>
</evidence>
<evidence type="ECO:0000256" key="5">
    <source>
        <dbReference type="ARBA" id="ARBA00023136"/>
    </source>
</evidence>
<gene>
    <name evidence="11" type="ORF">NB037_09580</name>
</gene>
<comment type="similarity">
    <text evidence="6">Belongs to the ABC-4 integral membrane protein family.</text>
</comment>
<feature type="domain" description="MacB-like periplasmic core" evidence="10">
    <location>
        <begin position="17"/>
        <end position="293"/>
    </location>
</feature>
<feature type="region of interest" description="Disordered" evidence="7">
    <location>
        <begin position="70"/>
        <end position="97"/>
    </location>
</feature>
<dbReference type="GO" id="GO:0022857">
    <property type="term" value="F:transmembrane transporter activity"/>
    <property type="evidence" value="ECO:0007669"/>
    <property type="project" value="TreeGrafter"/>
</dbReference>
<evidence type="ECO:0000256" key="4">
    <source>
        <dbReference type="ARBA" id="ARBA00022989"/>
    </source>
</evidence>
<dbReference type="InterPro" id="IPR025857">
    <property type="entry name" value="MacB_PCD"/>
</dbReference>
<evidence type="ECO:0000256" key="1">
    <source>
        <dbReference type="ARBA" id="ARBA00004651"/>
    </source>
</evidence>
<comment type="subcellular location">
    <subcellularLocation>
        <location evidence="1">Cell membrane</location>
        <topology evidence="1">Multi-pass membrane protein</topology>
    </subcellularLocation>
</comment>
<keyword evidence="3 8" id="KW-0812">Transmembrane</keyword>
<keyword evidence="2" id="KW-1003">Cell membrane</keyword>
<feature type="domain" description="ABC3 transporter permease C-terminal" evidence="9">
    <location>
        <begin position="329"/>
        <end position="466"/>
    </location>
</feature>
<reference evidence="11" key="1">
    <citation type="submission" date="2022-06" db="EMBL/GenBank/DDBJ databases">
        <title>Whole genome shotgun sequencing (WGS) of Rathayibacter sp. ZW T2_19, isolated from stored onions (Allium cepa).</title>
        <authorList>
            <person name="Stoll D.A."/>
            <person name="Huch M."/>
        </authorList>
    </citation>
    <scope>NUCLEOTIDE SEQUENCE</scope>
    <source>
        <strain evidence="11">ZW T2_19</strain>
    </source>
</reference>
<feature type="transmembrane region" description="Helical" evidence="8">
    <location>
        <begin position="327"/>
        <end position="349"/>
    </location>
</feature>
<feature type="transmembrane region" description="Helical" evidence="8">
    <location>
        <begin position="380"/>
        <end position="402"/>
    </location>
</feature>
<name>A0A9X2E1A9_9MICO</name>
<dbReference type="EMBL" id="JAMRYM010000034">
    <property type="protein sequence ID" value="MCM6762664.1"/>
    <property type="molecule type" value="Genomic_DNA"/>
</dbReference>
<evidence type="ECO:0000256" key="2">
    <source>
        <dbReference type="ARBA" id="ARBA00022475"/>
    </source>
</evidence>
<proteinExistence type="inferred from homology"/>
<dbReference type="AlphaFoldDB" id="A0A9X2E1A9"/>
<evidence type="ECO:0000313" key="12">
    <source>
        <dbReference type="Proteomes" id="UP001155240"/>
    </source>
</evidence>
<dbReference type="Pfam" id="PF12704">
    <property type="entry name" value="MacB_PCD"/>
    <property type="match status" value="1"/>
</dbReference>
<feature type="region of interest" description="Disordered" evidence="7">
    <location>
        <begin position="139"/>
        <end position="165"/>
    </location>
</feature>
<accession>A0A9X2E1A9</accession>
<sequence>MFATYLRRELVNRRRQTIVVAAGTALAIALVLLVSAFSSGVRNAQASVLDSVYGVGTDITVTQAAAAPAAGDGGQRFDFGEADGTTQDGTTSVSQSRLEVDRGTTAFDASAIATALGVEGVQTAIGVLSLTSTTFSGELPDRGAAAAPGDATAGEAPAGGPDGAGGSSFGVDSFSVLGLDPAGSAIGPLADVVLTDGRTFTAEDAGQDVVVLDSSYATTAALTVGSTVDIGGTAFSVVGIVTTDSPDASTASDAYLPLDVAQTLSGEAGLISSVYVQAGSADDITRIQSDLESALPDSTVSTQADLASTVSGSLSTAGDLVANLGTWLSLLVLAAAFGIASLFTLSGVARRTREFGTLKAIGWSNGALVRQVAGESVVQGLIGGAVGIALGLAGIAIVNAVAPTLSGSSPASAAAGPGGGFGPGAAPTTTEVALALPITVPVILLAVGLSILGGVLAGSLGGWRAARLRPAAALRSVG</sequence>
<evidence type="ECO:0000256" key="3">
    <source>
        <dbReference type="ARBA" id="ARBA00022692"/>
    </source>
</evidence>
<dbReference type="GO" id="GO:0005886">
    <property type="term" value="C:plasma membrane"/>
    <property type="evidence" value="ECO:0007669"/>
    <property type="project" value="UniProtKB-SubCell"/>
</dbReference>
<dbReference type="Proteomes" id="UP001155240">
    <property type="component" value="Unassembled WGS sequence"/>
</dbReference>
<dbReference type="InterPro" id="IPR050250">
    <property type="entry name" value="Macrolide_Exporter_MacB"/>
</dbReference>
<evidence type="ECO:0000259" key="10">
    <source>
        <dbReference type="Pfam" id="PF12704"/>
    </source>
</evidence>
<dbReference type="InterPro" id="IPR003838">
    <property type="entry name" value="ABC3_permease_C"/>
</dbReference>
<dbReference type="Pfam" id="PF02687">
    <property type="entry name" value="FtsX"/>
    <property type="match status" value="1"/>
</dbReference>
<comment type="caution">
    <text evidence="11">The sequence shown here is derived from an EMBL/GenBank/DDBJ whole genome shotgun (WGS) entry which is preliminary data.</text>
</comment>
<keyword evidence="4 8" id="KW-1133">Transmembrane helix</keyword>
<feature type="transmembrane region" description="Helical" evidence="8">
    <location>
        <begin position="438"/>
        <end position="460"/>
    </location>
</feature>
<feature type="compositionally biased region" description="Low complexity" evidence="7">
    <location>
        <begin position="142"/>
        <end position="159"/>
    </location>
</feature>
<organism evidence="11 12">
    <name type="scientific">Rathayibacter rubneri</name>
    <dbReference type="NCBI Taxonomy" id="2950106"/>
    <lineage>
        <taxon>Bacteria</taxon>
        <taxon>Bacillati</taxon>
        <taxon>Actinomycetota</taxon>
        <taxon>Actinomycetes</taxon>
        <taxon>Micrococcales</taxon>
        <taxon>Microbacteriaceae</taxon>
        <taxon>Rathayibacter</taxon>
    </lineage>
</organism>